<gene>
    <name evidence="6" type="ORF">LSH36_171g00000</name>
</gene>
<evidence type="ECO:0000313" key="7">
    <source>
        <dbReference type="Proteomes" id="UP001208570"/>
    </source>
</evidence>
<evidence type="ECO:0000256" key="3">
    <source>
        <dbReference type="ARBA" id="ARBA00022989"/>
    </source>
</evidence>
<evidence type="ECO:0000313" key="6">
    <source>
        <dbReference type="EMBL" id="KAK2158376.1"/>
    </source>
</evidence>
<comment type="subcellular location">
    <subcellularLocation>
        <location evidence="1">Membrane</location>
        <topology evidence="1">Multi-pass membrane protein</topology>
    </subcellularLocation>
</comment>
<dbReference type="PANTHER" id="PTHR11785:SF375">
    <property type="entry name" value="AMINO ACID TRANSPORTER"/>
    <property type="match status" value="1"/>
</dbReference>
<dbReference type="GO" id="GO:0015179">
    <property type="term" value="F:L-amino acid transmembrane transporter activity"/>
    <property type="evidence" value="ECO:0007669"/>
    <property type="project" value="TreeGrafter"/>
</dbReference>
<organism evidence="6 7">
    <name type="scientific">Paralvinella palmiformis</name>
    <dbReference type="NCBI Taxonomy" id="53620"/>
    <lineage>
        <taxon>Eukaryota</taxon>
        <taxon>Metazoa</taxon>
        <taxon>Spiralia</taxon>
        <taxon>Lophotrochozoa</taxon>
        <taxon>Annelida</taxon>
        <taxon>Polychaeta</taxon>
        <taxon>Sedentaria</taxon>
        <taxon>Canalipalpata</taxon>
        <taxon>Terebellida</taxon>
        <taxon>Terebelliformia</taxon>
        <taxon>Alvinellidae</taxon>
        <taxon>Paralvinella</taxon>
    </lineage>
</organism>
<evidence type="ECO:0000256" key="5">
    <source>
        <dbReference type="SAM" id="Phobius"/>
    </source>
</evidence>
<sequence>MANTDVIRMSRDINLLSACSIMTGVIIGSGIFISPVSLINNCGSVAMSLLMWVFSGFLSLCIALCFTELAGMFPRSGGEYAFYRKILGPLPAFVDVWHQLFMIQPSFQALLAITTTDYFLQSIFPDHCSHPPIAYRLITIWIIITVLYTLTNVAYFTVMSPKEMMSSKAVALTFAERTIGKFSKLVPFFVACSTIGSLNGAILGGSRYYYAAARDNLFPHLMSTIHMKYRTPWVSLFSVTAICLLYIVTGEAISLLEYLGFLATIMLLVTIYCVLYLKWKKPNMKRPIKV</sequence>
<feature type="transmembrane region" description="Helical" evidence="5">
    <location>
        <begin position="231"/>
        <end position="249"/>
    </location>
</feature>
<dbReference type="EMBL" id="JAODUP010000171">
    <property type="protein sequence ID" value="KAK2158376.1"/>
    <property type="molecule type" value="Genomic_DNA"/>
</dbReference>
<protein>
    <recommendedName>
        <fullName evidence="8">Amino acid permease</fullName>
    </recommendedName>
</protein>
<feature type="transmembrane region" description="Helical" evidence="5">
    <location>
        <begin position="12"/>
        <end position="33"/>
    </location>
</feature>
<evidence type="ECO:0000256" key="4">
    <source>
        <dbReference type="ARBA" id="ARBA00023136"/>
    </source>
</evidence>
<evidence type="ECO:0000256" key="1">
    <source>
        <dbReference type="ARBA" id="ARBA00004141"/>
    </source>
</evidence>
<accession>A0AAD9JSY8</accession>
<keyword evidence="7" id="KW-1185">Reference proteome</keyword>
<dbReference type="AlphaFoldDB" id="A0AAD9JSY8"/>
<dbReference type="InterPro" id="IPR050598">
    <property type="entry name" value="AminoAcid_Transporter"/>
</dbReference>
<dbReference type="Gene3D" id="1.20.1740.10">
    <property type="entry name" value="Amino acid/polyamine transporter I"/>
    <property type="match status" value="1"/>
</dbReference>
<dbReference type="Pfam" id="PF13520">
    <property type="entry name" value="AA_permease_2"/>
    <property type="match status" value="2"/>
</dbReference>
<evidence type="ECO:0008006" key="8">
    <source>
        <dbReference type="Google" id="ProtNLM"/>
    </source>
</evidence>
<name>A0AAD9JSY8_9ANNE</name>
<reference evidence="6" key="1">
    <citation type="journal article" date="2023" name="Mol. Biol. Evol.">
        <title>Third-Generation Sequencing Reveals the Adaptive Role of the Epigenome in Three Deep-Sea Polychaetes.</title>
        <authorList>
            <person name="Perez M."/>
            <person name="Aroh O."/>
            <person name="Sun Y."/>
            <person name="Lan Y."/>
            <person name="Juniper S.K."/>
            <person name="Young C.R."/>
            <person name="Angers B."/>
            <person name="Qian P.Y."/>
        </authorList>
    </citation>
    <scope>NUCLEOTIDE SEQUENCE</scope>
    <source>
        <strain evidence="6">P08H-3</strain>
    </source>
</reference>
<comment type="caution">
    <text evidence="6">The sequence shown here is derived from an EMBL/GenBank/DDBJ whole genome shotgun (WGS) entry which is preliminary data.</text>
</comment>
<evidence type="ECO:0000256" key="2">
    <source>
        <dbReference type="ARBA" id="ARBA00022692"/>
    </source>
</evidence>
<keyword evidence="3 5" id="KW-1133">Transmembrane helix</keyword>
<keyword evidence="2 5" id="KW-0812">Transmembrane</keyword>
<feature type="transmembrane region" description="Helical" evidence="5">
    <location>
        <begin position="137"/>
        <end position="158"/>
    </location>
</feature>
<keyword evidence="4 5" id="KW-0472">Membrane</keyword>
<proteinExistence type="predicted"/>
<dbReference type="PANTHER" id="PTHR11785">
    <property type="entry name" value="AMINO ACID TRANSPORTER"/>
    <property type="match status" value="1"/>
</dbReference>
<feature type="transmembrane region" description="Helical" evidence="5">
    <location>
        <begin position="45"/>
        <end position="66"/>
    </location>
</feature>
<dbReference type="GO" id="GO:0016020">
    <property type="term" value="C:membrane"/>
    <property type="evidence" value="ECO:0007669"/>
    <property type="project" value="UniProtKB-SubCell"/>
</dbReference>
<feature type="transmembrane region" description="Helical" evidence="5">
    <location>
        <begin position="188"/>
        <end position="210"/>
    </location>
</feature>
<feature type="transmembrane region" description="Helical" evidence="5">
    <location>
        <begin position="255"/>
        <end position="277"/>
    </location>
</feature>
<dbReference type="InterPro" id="IPR002293">
    <property type="entry name" value="AA/rel_permease1"/>
</dbReference>
<dbReference type="Proteomes" id="UP001208570">
    <property type="component" value="Unassembled WGS sequence"/>
</dbReference>